<dbReference type="AlphaFoldDB" id="A0A6G1HLN0"/>
<dbReference type="Proteomes" id="UP000799640">
    <property type="component" value="Unassembled WGS sequence"/>
</dbReference>
<gene>
    <name evidence="1" type="ORF">EJ06DRAFT_170613</name>
</gene>
<organism evidence="1 2">
    <name type="scientific">Trichodelitschia bisporula</name>
    <dbReference type="NCBI Taxonomy" id="703511"/>
    <lineage>
        <taxon>Eukaryota</taxon>
        <taxon>Fungi</taxon>
        <taxon>Dikarya</taxon>
        <taxon>Ascomycota</taxon>
        <taxon>Pezizomycotina</taxon>
        <taxon>Dothideomycetes</taxon>
        <taxon>Dothideomycetes incertae sedis</taxon>
        <taxon>Phaeotrichales</taxon>
        <taxon>Phaeotrichaceae</taxon>
        <taxon>Trichodelitschia</taxon>
    </lineage>
</organism>
<evidence type="ECO:0000313" key="1">
    <source>
        <dbReference type="EMBL" id="KAF2396766.1"/>
    </source>
</evidence>
<proteinExistence type="predicted"/>
<sequence>MKACLGLRLQLEDRTNAITVPTHGFVFLTQSNYLVRKLSFCYHHIKPVMARCDLEALTGGKPAIAGDNLALGKKVCLCNSNQEVGIIHRTFDSPSRTLPYPAGFPHDLSLVTGPDLPAMNAPRGMPLLTGLALPQDVLDGRVVFVGQVLPTGRCDSHAGHVANATREALIVGHEYIWDVYGIRQAFVWRLANYTSMGGFSGAVLAAGKPTDSTARAVCSQNFEALQQTWPSEHLPIHQWGDCGTFWGQSGWGPRHLSCNGGYWLPDDIYKSTIVMQRVDDL</sequence>
<evidence type="ECO:0000313" key="2">
    <source>
        <dbReference type="Proteomes" id="UP000799640"/>
    </source>
</evidence>
<protein>
    <submittedName>
        <fullName evidence="1">Uncharacterized protein</fullName>
    </submittedName>
</protein>
<dbReference type="OrthoDB" id="3009558at2759"/>
<keyword evidence="2" id="KW-1185">Reference proteome</keyword>
<dbReference type="EMBL" id="ML996705">
    <property type="protein sequence ID" value="KAF2396766.1"/>
    <property type="molecule type" value="Genomic_DNA"/>
</dbReference>
<name>A0A6G1HLN0_9PEZI</name>
<reference evidence="1" key="1">
    <citation type="journal article" date="2020" name="Stud. Mycol.">
        <title>101 Dothideomycetes genomes: a test case for predicting lifestyles and emergence of pathogens.</title>
        <authorList>
            <person name="Haridas S."/>
            <person name="Albert R."/>
            <person name="Binder M."/>
            <person name="Bloem J."/>
            <person name="Labutti K."/>
            <person name="Salamov A."/>
            <person name="Andreopoulos B."/>
            <person name="Baker S."/>
            <person name="Barry K."/>
            <person name="Bills G."/>
            <person name="Bluhm B."/>
            <person name="Cannon C."/>
            <person name="Castanera R."/>
            <person name="Culley D."/>
            <person name="Daum C."/>
            <person name="Ezra D."/>
            <person name="Gonzalez J."/>
            <person name="Henrissat B."/>
            <person name="Kuo A."/>
            <person name="Liang C."/>
            <person name="Lipzen A."/>
            <person name="Lutzoni F."/>
            <person name="Magnuson J."/>
            <person name="Mondo S."/>
            <person name="Nolan M."/>
            <person name="Ohm R."/>
            <person name="Pangilinan J."/>
            <person name="Park H.-J."/>
            <person name="Ramirez L."/>
            <person name="Alfaro M."/>
            <person name="Sun H."/>
            <person name="Tritt A."/>
            <person name="Yoshinaga Y."/>
            <person name="Zwiers L.-H."/>
            <person name="Turgeon B."/>
            <person name="Goodwin S."/>
            <person name="Spatafora J."/>
            <person name="Crous P."/>
            <person name="Grigoriev I."/>
        </authorList>
    </citation>
    <scope>NUCLEOTIDE SEQUENCE</scope>
    <source>
        <strain evidence="1">CBS 262.69</strain>
    </source>
</reference>
<accession>A0A6G1HLN0</accession>